<evidence type="ECO:0000313" key="3">
    <source>
        <dbReference type="EMBL" id="KAF5205558.1"/>
    </source>
</evidence>
<evidence type="ECO:0000313" key="4">
    <source>
        <dbReference type="Proteomes" id="UP000554482"/>
    </source>
</evidence>
<feature type="region of interest" description="Disordered" evidence="1">
    <location>
        <begin position="250"/>
        <end position="323"/>
    </location>
</feature>
<reference evidence="3 4" key="1">
    <citation type="submission" date="2020-06" db="EMBL/GenBank/DDBJ databases">
        <title>Transcriptomic and genomic resources for Thalictrum thalictroides and T. hernandezii: Facilitating candidate gene discovery in an emerging model plant lineage.</title>
        <authorList>
            <person name="Arias T."/>
            <person name="Riano-Pachon D.M."/>
            <person name="Di Stilio V.S."/>
        </authorList>
    </citation>
    <scope>NUCLEOTIDE SEQUENCE [LARGE SCALE GENOMIC DNA]</scope>
    <source>
        <strain evidence="4">cv. WT478/WT964</strain>
        <tissue evidence="3">Leaves</tissue>
    </source>
</reference>
<protein>
    <recommendedName>
        <fullName evidence="2">PB1-like domain-containing protein</fullName>
    </recommendedName>
</protein>
<evidence type="ECO:0000256" key="1">
    <source>
        <dbReference type="SAM" id="MobiDB-lite"/>
    </source>
</evidence>
<organism evidence="3 4">
    <name type="scientific">Thalictrum thalictroides</name>
    <name type="common">Rue-anemone</name>
    <name type="synonym">Anemone thalictroides</name>
    <dbReference type="NCBI Taxonomy" id="46969"/>
    <lineage>
        <taxon>Eukaryota</taxon>
        <taxon>Viridiplantae</taxon>
        <taxon>Streptophyta</taxon>
        <taxon>Embryophyta</taxon>
        <taxon>Tracheophyta</taxon>
        <taxon>Spermatophyta</taxon>
        <taxon>Magnoliopsida</taxon>
        <taxon>Ranunculales</taxon>
        <taxon>Ranunculaceae</taxon>
        <taxon>Thalictroideae</taxon>
        <taxon>Thalictrum</taxon>
    </lineage>
</organism>
<proteinExistence type="predicted"/>
<dbReference type="Pfam" id="PF26130">
    <property type="entry name" value="PB1-like"/>
    <property type="match status" value="1"/>
</dbReference>
<keyword evidence="4" id="KW-1185">Reference proteome</keyword>
<dbReference type="EMBL" id="JABWDY010003911">
    <property type="protein sequence ID" value="KAF5205558.1"/>
    <property type="molecule type" value="Genomic_DNA"/>
</dbReference>
<feature type="compositionally biased region" description="Acidic residues" evidence="1">
    <location>
        <begin position="300"/>
        <end position="310"/>
    </location>
</feature>
<dbReference type="AlphaFoldDB" id="A0A7J6X9H0"/>
<sequence length="392" mass="45026">MIIHLVRLPGEEDLKLGVHLCVLYANDEGKLGIARFVDPLLKELDDVKICVSRNELVFEVRHGGYFETKPLFRYRNGEKVPNYVYNINPKTLTYYELKNYIDGLGYKDITKIHYCERGRTLDSLRLLVDDENIKHLAELAARNGGYCGINVYTEHGLEEDNVTRTNDNVESGSEEEDTDNNESDLEDCQRELDYENEVEEEEDSDVASVDCSDDELATVRLAERDRKLGKKEKKDVAADNEGVNVKVDASASIQGSDMEFNDNERDMECSDNEGDETILNMKDEDGYDAEYDSPGAYDSLESESEEDEDVEQPKRKKKKKDKFPIWDPNRDPFTFELELCMRLANCEELKDCLRAYAVKKGKFITFRRSGTQLLEAICAPGCPWMLWATWMQ</sequence>
<dbReference type="OrthoDB" id="1918246at2759"/>
<name>A0A7J6X9H0_THATH</name>
<feature type="compositionally biased region" description="Acidic residues" evidence="1">
    <location>
        <begin position="172"/>
        <end position="186"/>
    </location>
</feature>
<dbReference type="InterPro" id="IPR058594">
    <property type="entry name" value="PB1-like_dom_pln"/>
</dbReference>
<feature type="region of interest" description="Disordered" evidence="1">
    <location>
        <begin position="160"/>
        <end position="187"/>
    </location>
</feature>
<comment type="caution">
    <text evidence="3">The sequence shown here is derived from an EMBL/GenBank/DDBJ whole genome shotgun (WGS) entry which is preliminary data.</text>
</comment>
<accession>A0A7J6X9H0</accession>
<dbReference type="Proteomes" id="UP000554482">
    <property type="component" value="Unassembled WGS sequence"/>
</dbReference>
<feature type="non-terminal residue" evidence="3">
    <location>
        <position position="1"/>
    </location>
</feature>
<gene>
    <name evidence="3" type="ORF">FRX31_004855</name>
</gene>
<feature type="domain" description="PB1-like" evidence="2">
    <location>
        <begin position="55"/>
        <end position="155"/>
    </location>
</feature>
<evidence type="ECO:0000259" key="2">
    <source>
        <dbReference type="Pfam" id="PF26130"/>
    </source>
</evidence>